<dbReference type="NCBIfam" id="TIGR03696">
    <property type="entry name" value="Rhs_assc_core"/>
    <property type="match status" value="1"/>
</dbReference>
<dbReference type="InterPro" id="IPR028994">
    <property type="entry name" value="Integrin_alpha_N"/>
</dbReference>
<accession>A0AAU8LXW3</accession>
<sequence length="2565" mass="288233">MPESKTPEGRSQEGESRQQQNPMSAPAIGLPKGGGAIKGMGEKFAANPVTGTGSMSVPLALSPGRGGFGPQLSLSYDSGAGNGPFGFGWSLSLPTITRKTDKGLPQYNDAAESDVFILSGAEDLVPVPMPQPEEPREPDVFDEQSNGYLVDAFRPRIEGLFARIERWTKVVIGPTAENSEEPDEPGDVHWRSISKDNILTIYGPDSKSRICDPADPGRVFSWLIAETRDDRGNAVIYEYKAEDSADVDLNQAHERNRDNDSRGTNRYLKRILYGNPKPLLDEKGKRPLFLTAHQREQDDWMFEAVFDYGEDDNGTWSCRPDPFSSYRAGFENRTYRLCQRVLMFHHIPDSLDGRKGYDGLVRSTDFTYRYETEAGKDSSANPIYTFLHSVTQSGYQPGSTGYSKESLPPLEFQYSKPLVQDKVEEVDPASLENLPVGVDGATYQWTDLHGEGIPGILTEQAGAWFYKRNFSPVSSLVEFAPLEQVAVKPNLSLAAGAQSMDLAGDGLPDLAVLDGPVPGLYEHDEAEGWNSFRPFTSRLNRSSRDPNLKFVDLDGDGHADILITEDDALVWHQSLAEEGFGPARRVAQALDEEKGPRLVFADGSESVYLADLSGDGLTDLVRIRNGEVCYWPNLGHCRFGAKVTMDNSPWFDRPDQFDQQRIRLADIDGSGTTDIIYLHAEGVRLYFNQSGNSWSNQQQLAVFPPTDNLSAVNVTDLLGNGTACLVWSSPLPGASGRQMRYVNLMGGQKPHLMIRTINNMGAETCVEYAPSTKFYLQDKLNGSPWISKLPFPVHVVERVETWDQISGNCFASRHAYHHGYFDGLEREFRGFGMVEQWDSEEFGVLPGDGSEDEITEALPEEGQPQASNFDPAFEMPPVHTKTWFHTGTWLDGERISRQFEKEYYRPPAQSAEEAQAWLLPDTVLPPGLSSEELREACRSLKGSMLRQEIYALDDSGKEEHPYTITEQNFTVKLLQNRGDNPHAVFFTHLCEAISFHYERDPTDPRIQHALTLEVDKFGNMLKEAAVGYGRRPDKIPFTGEDREQQEQRLITYTENRVTNAVAESDTYRTPLPCETVTFELTGYQPTGPAGRYQAADFVEPVENDSANPHRLRHIFSNEVAYQEEANGTRCRRPIEQVRTLYRPDDCGKEKNDPLDLLPLRQLESLALPGESYKLASSSELLAEVFQRDGQQLLTDPAAVLTGKGADQGGYVDLDNDGRWWIPAGRIFFSPEKMAPADELAEARCSFFTPRRHCDPFGHCTTVDFDHCLLPSRTTDALSNVVKVENDFRVLQPKAMIDPNGNRTALAFDSLGMVTATAIMGKETSPGVWEGDSLEDPTARMEYELFVWKEHQKPNFVRTFSREQHGPDNLRWQESFLYSDGFGRELQTKVQAEPGEAPKRKPQNPATPYTPGVLEWNEADDEPIREHTDSRWVGTGRIVYNNKGKPIKQYEPFFSSTHLYEDEPEMTDTGVTPVLFYDPLGRVIATLHPNHTYEKVVFDPWRQVTYDVNDTCAPRNEQTGDPRTDADISGYVAEYFNTLPNDPAEPWRTWYEQRINRTVGTPEQVAAQKAAAHTDTPTTAHFDSLGRTFLTIARNRVICPNHALDGREEELATRVELDIEGNQRAVSDAKGRVVMRYDYDMLGTVIQQASMEAGERWLLNDISGNPIRTWDSRGFSHQMKYDALRRPVEHYVKGNDQPERLVEKTIYGDTPGALAHPEQTNHRGQAYKVFDNAGVVTSEAYDFKGNLIHSSRQLRQDYKGTANWLEETRLEEEIFSSRSWYDALNRPVQLIAPHSDRADTRFDIIRPGYNEANLLERVDVWSQRTEEPDRLLDPEKDTDRLHRAVRNIDYDAKGQRELIEYGNGAITRYEYDEETYRLIQLLTTRPPGGNGLAANMFSNPDTIQDLHYSYDPAGNITRIEDRALQTIHHSGEIVQPATRYTYDALYRLIEAEGREHIGQCAIPAANGNSRDYPFAGYNAQASDPQALRNYTERYVYDEVGNFENFIHKAIGGNWQRDYEYQQASLLAGESGVSNRLSRTILHPNGDAPETASYSYDAHGNMDMPHLELMEWDHNDQLAASVRQVVNNGGTPETTFYVYDASGQRVRKVTESYAGEEGTPHKKKERIYLGGFEVYREYNTGGDCTTERQSLHVMDDKQRIALVETKTVGQAENSDPLNTPLVRYQLGNHLGSASLELDGKGALISYEEYHPYGTTAFQLHSSEVSRKRYRYTGMERDEETGLNYHSARYYALWLGRWCSCDPAEMDEGVNLYEYANASPINFIDLSGMSGKLWEKLTRSRVAYVLSRALKEFSDAEAIDFLPDEEVSMITKKANEEERVKRQGEEKSKRKGGIASGDPPKNENPRRNQPRLGKEGKAKGPTKYAGGPKQQLERLLEVITGDEGGTRYATRSEQAKILSGIGGVGKGSTSKSGYKADTPGVSSSTRTGGSSSAIGKMQVSGGGRLTRFTKFFGKTLGVIGIALDIPQHYREVRELFTGEIEIEGRDPNNYEAGNIFWHHRSIILPVPIENDLKIRVEEQEGRKFFRIIEERSIFPSFPGAISGIPPEA</sequence>
<proteinExistence type="predicted"/>
<evidence type="ECO:0000256" key="3">
    <source>
        <dbReference type="ARBA" id="ARBA00023026"/>
    </source>
</evidence>
<comment type="subcellular location">
    <subcellularLocation>
        <location evidence="1">Secreted</location>
    </subcellularLocation>
</comment>
<dbReference type="KEGG" id="eaj:Q3M24_05035"/>
<protein>
    <submittedName>
        <fullName evidence="7">SpvB/TcaC N-terminal domain-containing protein</fullName>
    </submittedName>
</protein>
<evidence type="ECO:0000256" key="2">
    <source>
        <dbReference type="ARBA" id="ARBA00022525"/>
    </source>
</evidence>
<evidence type="ECO:0000259" key="5">
    <source>
        <dbReference type="Pfam" id="PF12255"/>
    </source>
</evidence>
<evidence type="ECO:0000259" key="6">
    <source>
        <dbReference type="Pfam" id="PF12256"/>
    </source>
</evidence>
<dbReference type="Gene3D" id="2.180.10.10">
    <property type="entry name" value="RHS repeat-associated core"/>
    <property type="match status" value="1"/>
</dbReference>
<dbReference type="InterPro" id="IPR003284">
    <property type="entry name" value="Sal_SpvB"/>
</dbReference>
<evidence type="ECO:0000256" key="1">
    <source>
        <dbReference type="ARBA" id="ARBA00004613"/>
    </source>
</evidence>
<evidence type="ECO:0000256" key="4">
    <source>
        <dbReference type="SAM" id="MobiDB-lite"/>
    </source>
</evidence>
<dbReference type="InterPro" id="IPR022044">
    <property type="entry name" value="TcdB_toxin_mid/C"/>
</dbReference>
<dbReference type="Pfam" id="PF12256">
    <property type="entry name" value="TcdB_toxin_midN"/>
    <property type="match status" value="1"/>
</dbReference>
<feature type="compositionally biased region" description="Basic and acidic residues" evidence="4">
    <location>
        <begin position="2330"/>
        <end position="2345"/>
    </location>
</feature>
<dbReference type="Pfam" id="PF12255">
    <property type="entry name" value="TcdB_toxin_midC"/>
    <property type="match status" value="1"/>
</dbReference>
<dbReference type="InterPro" id="IPR050708">
    <property type="entry name" value="T6SS_VgrG/RHS"/>
</dbReference>
<dbReference type="PANTHER" id="PTHR32305">
    <property type="match status" value="1"/>
</dbReference>
<dbReference type="EMBL" id="CP159373">
    <property type="protein sequence ID" value="XCN74123.1"/>
    <property type="molecule type" value="Genomic_DNA"/>
</dbReference>
<evidence type="ECO:0000313" key="7">
    <source>
        <dbReference type="EMBL" id="XCN74123.1"/>
    </source>
</evidence>
<keyword evidence="3" id="KW-0843">Virulence</keyword>
<feature type="domain" description="Insecticide toxin TcdB middle/C-terminal" evidence="5">
    <location>
        <begin position="936"/>
        <end position="1066"/>
    </location>
</feature>
<dbReference type="GO" id="GO:0005737">
    <property type="term" value="C:cytoplasm"/>
    <property type="evidence" value="ECO:0007669"/>
    <property type="project" value="InterPro"/>
</dbReference>
<name>A0AAU8LXW3_9BACT</name>
<dbReference type="InterPro" id="IPR022385">
    <property type="entry name" value="Rhs_assc_core"/>
</dbReference>
<feature type="region of interest" description="Disordered" evidence="4">
    <location>
        <begin position="1391"/>
        <end position="1413"/>
    </location>
</feature>
<keyword evidence="2" id="KW-0964">Secreted</keyword>
<feature type="compositionally biased region" description="Basic and acidic residues" evidence="4">
    <location>
        <begin position="2357"/>
        <end position="2375"/>
    </location>
</feature>
<dbReference type="Pfam" id="PF03534">
    <property type="entry name" value="SpvB"/>
    <property type="match status" value="1"/>
</dbReference>
<feature type="compositionally biased region" description="Basic and acidic residues" evidence="4">
    <location>
        <begin position="1"/>
        <end position="16"/>
    </location>
</feature>
<dbReference type="SUPFAM" id="SSF69318">
    <property type="entry name" value="Integrin alpha N-terminal domain"/>
    <property type="match status" value="1"/>
</dbReference>
<feature type="compositionally biased region" description="Low complexity" evidence="4">
    <location>
        <begin position="2424"/>
        <end position="2449"/>
    </location>
</feature>
<dbReference type="InterPro" id="IPR022045">
    <property type="entry name" value="TcdB_toxin_mid/N"/>
</dbReference>
<feature type="region of interest" description="Disordered" evidence="4">
    <location>
        <begin position="1"/>
        <end position="46"/>
    </location>
</feature>
<feature type="domain" description="Insecticide toxin TcdB middle/N-terminal" evidence="6">
    <location>
        <begin position="702"/>
        <end position="840"/>
    </location>
</feature>
<reference evidence="7" key="1">
    <citation type="journal article" date="2024" name="Syst. Appl. Microbiol.">
        <title>First single-strain enrichments of Electrothrix cable bacteria, description of E. aestuarii sp. nov. and E. rattekaaiensis sp. nov., and proposal of a cable bacteria taxonomy following the rules of the SeqCode.</title>
        <authorList>
            <person name="Plum-Jensen L.E."/>
            <person name="Schramm A."/>
            <person name="Marshall I.P.G."/>
        </authorList>
    </citation>
    <scope>NUCLEOTIDE SEQUENCE</scope>
    <source>
        <strain evidence="7">Rat1</strain>
    </source>
</reference>
<feature type="region of interest" description="Disordered" evidence="4">
    <location>
        <begin position="2330"/>
        <end position="2388"/>
    </location>
</feature>
<dbReference type="GO" id="GO:0005576">
    <property type="term" value="C:extracellular region"/>
    <property type="evidence" value="ECO:0007669"/>
    <property type="project" value="UniProtKB-SubCell"/>
</dbReference>
<dbReference type="PRINTS" id="PR01341">
    <property type="entry name" value="SALSPVBPROT"/>
</dbReference>
<organism evidence="7">
    <name type="scientific">Candidatus Electrothrix aestuarii</name>
    <dbReference type="NCBI Taxonomy" id="3062594"/>
    <lineage>
        <taxon>Bacteria</taxon>
        <taxon>Pseudomonadati</taxon>
        <taxon>Thermodesulfobacteriota</taxon>
        <taxon>Desulfobulbia</taxon>
        <taxon>Desulfobulbales</taxon>
        <taxon>Desulfobulbaceae</taxon>
        <taxon>Candidatus Electrothrix</taxon>
    </lineage>
</organism>
<dbReference type="PANTHER" id="PTHR32305:SF15">
    <property type="entry name" value="PROTEIN RHSA-RELATED"/>
    <property type="match status" value="1"/>
</dbReference>
<gene>
    <name evidence="7" type="ORF">Q3M24_05035</name>
</gene>
<feature type="region of interest" description="Disordered" evidence="4">
    <location>
        <begin position="2420"/>
        <end position="2453"/>
    </location>
</feature>
<reference evidence="7" key="2">
    <citation type="submission" date="2024-06" db="EMBL/GenBank/DDBJ databases">
        <authorList>
            <person name="Plum-Jensen L.E."/>
            <person name="Schramm A."/>
            <person name="Marshall I.P.G."/>
        </authorList>
    </citation>
    <scope>NUCLEOTIDE SEQUENCE</scope>
    <source>
        <strain evidence="7">Rat1</strain>
    </source>
</reference>